<dbReference type="NCBIfam" id="TIGR01032">
    <property type="entry name" value="rplT_bact"/>
    <property type="match status" value="1"/>
</dbReference>
<reference evidence="7 8" key="1">
    <citation type="journal article" date="2016" name="Nat. Commun.">
        <title>Thousands of microbial genomes shed light on interconnected biogeochemical processes in an aquifer system.</title>
        <authorList>
            <person name="Anantharaman K."/>
            <person name="Brown C.T."/>
            <person name="Hug L.A."/>
            <person name="Sharon I."/>
            <person name="Castelle C.J."/>
            <person name="Probst A.J."/>
            <person name="Thomas B.C."/>
            <person name="Singh A."/>
            <person name="Wilkins M.J."/>
            <person name="Karaoz U."/>
            <person name="Brodie E.L."/>
            <person name="Williams K.H."/>
            <person name="Hubbard S.S."/>
            <person name="Banfield J.F."/>
        </authorList>
    </citation>
    <scope>NUCLEOTIDE SEQUENCE [LARGE SCALE GENOMIC DNA]</scope>
</reference>
<dbReference type="FunFam" id="1.10.1900.20:FF:000001">
    <property type="entry name" value="50S ribosomal protein L20"/>
    <property type="match status" value="1"/>
</dbReference>
<dbReference type="GO" id="GO:0019843">
    <property type="term" value="F:rRNA binding"/>
    <property type="evidence" value="ECO:0007669"/>
    <property type="project" value="UniProtKB-UniRule"/>
</dbReference>
<dbReference type="Proteomes" id="UP000178925">
    <property type="component" value="Unassembled WGS sequence"/>
</dbReference>
<proteinExistence type="inferred from homology"/>
<dbReference type="InterPro" id="IPR005813">
    <property type="entry name" value="Ribosomal_bL20"/>
</dbReference>
<keyword evidence="5 6" id="KW-0694">RNA-binding</keyword>
<comment type="caution">
    <text evidence="7">The sequence shown here is derived from an EMBL/GenBank/DDBJ whole genome shotgun (WGS) entry which is preliminary data.</text>
</comment>
<comment type="function">
    <text evidence="5 6">Binds directly to 23S ribosomal RNA and is necessary for the in vitro assembly process of the 50S ribosomal subunit. It is not involved in the protein synthesizing functions of that subunit.</text>
</comment>
<dbReference type="PANTHER" id="PTHR10986">
    <property type="entry name" value="39S RIBOSOMAL PROTEIN L20"/>
    <property type="match status" value="1"/>
</dbReference>
<dbReference type="Gene3D" id="1.10.1900.20">
    <property type="entry name" value="Ribosomal protein L20"/>
    <property type="match status" value="1"/>
</dbReference>
<keyword evidence="2 5" id="KW-0689">Ribosomal protein</keyword>
<comment type="similarity">
    <text evidence="1 5 6">Belongs to the bacterial ribosomal protein bL20 family.</text>
</comment>
<dbReference type="InterPro" id="IPR035566">
    <property type="entry name" value="Ribosomal_protein_bL20_C"/>
</dbReference>
<evidence type="ECO:0000256" key="5">
    <source>
        <dbReference type="HAMAP-Rule" id="MF_00382"/>
    </source>
</evidence>
<dbReference type="PRINTS" id="PR00062">
    <property type="entry name" value="RIBOSOMALL20"/>
</dbReference>
<evidence type="ECO:0000256" key="1">
    <source>
        <dbReference type="ARBA" id="ARBA00007698"/>
    </source>
</evidence>
<sequence length="114" mass="13064">MSRVKRGTTHVKKRSRLMKSVKGYTWGRKNLIRLAKTAQTKAGAHAFTDRRDKKGNFRALWNIKINAFVRAHGLSYSQFISKLKKNNISLDRKVLADLAVNNKKVLSNIITQLK</sequence>
<evidence type="ECO:0000256" key="3">
    <source>
        <dbReference type="ARBA" id="ARBA00023274"/>
    </source>
</evidence>
<organism evidence="7 8">
    <name type="scientific">Candidatus Falkowbacteria bacterium RIFOXYA2_FULL_47_9</name>
    <dbReference type="NCBI Taxonomy" id="1797995"/>
    <lineage>
        <taxon>Bacteria</taxon>
        <taxon>Candidatus Falkowiibacteriota</taxon>
    </lineage>
</organism>
<dbReference type="SUPFAM" id="SSF74731">
    <property type="entry name" value="Ribosomal protein L20"/>
    <property type="match status" value="1"/>
</dbReference>
<dbReference type="STRING" id="1797995.A2242_01390"/>
<dbReference type="GO" id="GO:0000027">
    <property type="term" value="P:ribosomal large subunit assembly"/>
    <property type="evidence" value="ECO:0007669"/>
    <property type="project" value="UniProtKB-UniRule"/>
</dbReference>
<dbReference type="Pfam" id="PF00453">
    <property type="entry name" value="Ribosomal_L20"/>
    <property type="match status" value="1"/>
</dbReference>
<evidence type="ECO:0000256" key="4">
    <source>
        <dbReference type="ARBA" id="ARBA00035172"/>
    </source>
</evidence>
<evidence type="ECO:0000313" key="7">
    <source>
        <dbReference type="EMBL" id="OGF28409.1"/>
    </source>
</evidence>
<keyword evidence="3 5" id="KW-0687">Ribonucleoprotein</keyword>
<evidence type="ECO:0000256" key="2">
    <source>
        <dbReference type="ARBA" id="ARBA00022980"/>
    </source>
</evidence>
<gene>
    <name evidence="5" type="primary">rplT</name>
    <name evidence="7" type="ORF">A2242_01390</name>
</gene>
<dbReference type="GO" id="GO:0005840">
    <property type="term" value="C:ribosome"/>
    <property type="evidence" value="ECO:0007669"/>
    <property type="project" value="UniProtKB-KW"/>
</dbReference>
<keyword evidence="5 6" id="KW-0699">rRNA-binding</keyword>
<dbReference type="AlphaFoldDB" id="A0A1F5SP33"/>
<dbReference type="EMBL" id="MFGC01000010">
    <property type="protein sequence ID" value="OGF28409.1"/>
    <property type="molecule type" value="Genomic_DNA"/>
</dbReference>
<dbReference type="GO" id="GO:0006412">
    <property type="term" value="P:translation"/>
    <property type="evidence" value="ECO:0007669"/>
    <property type="project" value="InterPro"/>
</dbReference>
<dbReference type="GO" id="GO:1990904">
    <property type="term" value="C:ribonucleoprotein complex"/>
    <property type="evidence" value="ECO:0007669"/>
    <property type="project" value="UniProtKB-KW"/>
</dbReference>
<dbReference type="HAMAP" id="MF_00382">
    <property type="entry name" value="Ribosomal_bL20"/>
    <property type="match status" value="1"/>
</dbReference>
<dbReference type="GO" id="GO:0003735">
    <property type="term" value="F:structural constituent of ribosome"/>
    <property type="evidence" value="ECO:0007669"/>
    <property type="project" value="InterPro"/>
</dbReference>
<protein>
    <recommendedName>
        <fullName evidence="4 5">Large ribosomal subunit protein bL20</fullName>
    </recommendedName>
</protein>
<evidence type="ECO:0000256" key="6">
    <source>
        <dbReference type="RuleBase" id="RU000560"/>
    </source>
</evidence>
<dbReference type="CDD" id="cd07026">
    <property type="entry name" value="Ribosomal_L20"/>
    <property type="match status" value="1"/>
</dbReference>
<name>A0A1F5SP33_9BACT</name>
<accession>A0A1F5SP33</accession>
<dbReference type="Gene3D" id="6.10.160.10">
    <property type="match status" value="1"/>
</dbReference>
<evidence type="ECO:0000313" key="8">
    <source>
        <dbReference type="Proteomes" id="UP000178925"/>
    </source>
</evidence>